<dbReference type="Proteomes" id="UP000250028">
    <property type="component" value="Unassembled WGS sequence"/>
</dbReference>
<dbReference type="OrthoDB" id="9812729at2"/>
<name>A0A2Y9BT75_9MICO</name>
<organism evidence="3 4">
    <name type="scientific">Branchiibius hedensis</name>
    <dbReference type="NCBI Taxonomy" id="672460"/>
    <lineage>
        <taxon>Bacteria</taxon>
        <taxon>Bacillati</taxon>
        <taxon>Actinomycetota</taxon>
        <taxon>Actinomycetes</taxon>
        <taxon>Micrococcales</taxon>
        <taxon>Dermacoccaceae</taxon>
        <taxon>Branchiibius</taxon>
    </lineage>
</organism>
<accession>A0A2Y9BT75</accession>
<keyword evidence="1" id="KW-1133">Transmembrane helix</keyword>
<proteinExistence type="predicted"/>
<evidence type="ECO:0000313" key="3">
    <source>
        <dbReference type="EMBL" id="SSA33562.1"/>
    </source>
</evidence>
<keyword evidence="4" id="KW-1185">Reference proteome</keyword>
<keyword evidence="1" id="KW-0812">Transmembrane</keyword>
<protein>
    <submittedName>
        <fullName evidence="3">Uncharacterized conserved protein, DUF58 family, contains vWF domain</fullName>
    </submittedName>
</protein>
<evidence type="ECO:0000259" key="2">
    <source>
        <dbReference type="Pfam" id="PF01882"/>
    </source>
</evidence>
<reference evidence="4" key="1">
    <citation type="submission" date="2016-10" db="EMBL/GenBank/DDBJ databases">
        <authorList>
            <person name="Varghese N."/>
            <person name="Submissions S."/>
        </authorList>
    </citation>
    <scope>NUCLEOTIDE SEQUENCE [LARGE SCALE GENOMIC DNA]</scope>
    <source>
        <strain evidence="4">DSM 22951</strain>
    </source>
</reference>
<gene>
    <name evidence="3" type="ORF">SAMN04489750_0846</name>
</gene>
<keyword evidence="1" id="KW-0472">Membrane</keyword>
<dbReference type="InterPro" id="IPR002881">
    <property type="entry name" value="DUF58"/>
</dbReference>
<evidence type="ECO:0000313" key="4">
    <source>
        <dbReference type="Proteomes" id="UP000250028"/>
    </source>
</evidence>
<dbReference type="PANTHER" id="PTHR34351">
    <property type="entry name" value="SLR1927 PROTEIN-RELATED"/>
    <property type="match status" value="1"/>
</dbReference>
<evidence type="ECO:0000256" key="1">
    <source>
        <dbReference type="SAM" id="Phobius"/>
    </source>
</evidence>
<dbReference type="AlphaFoldDB" id="A0A2Y9BT75"/>
<feature type="domain" description="DUF58" evidence="2">
    <location>
        <begin position="195"/>
        <end position="263"/>
    </location>
</feature>
<dbReference type="RefSeq" id="WP_109684247.1">
    <property type="nucleotide sequence ID" value="NZ_QGDN01000001.1"/>
</dbReference>
<feature type="transmembrane region" description="Helical" evidence="1">
    <location>
        <begin position="7"/>
        <end position="25"/>
    </location>
</feature>
<sequence length="412" mass="44388">MLTARAWTLLGVGIALSASGILLGYTDITRLGLLLLLLLGVTAVIARRASGELRITRTVQPTFIGRGQRATVTVTAANPSDRRNGVSRVREQVDPRLGESQEFVLPAIGPHDAEQLQYVVQGNVRGAHRLGPSSRVIEDPFGLTRRRSTDQHIDELIVLPTVTALGTAQPPGAGIGSEGETPQMVALHGNEDVSIRAYHQGDDLRKVHWKTTAHRGELMVRQEDRPSRRSALVLLDARSAGHRGTAPQDSFEWAVSCAASVVVRLAELHYSVHLATPETLADLSVDTPGEPDDQLRRLATAETCDGETFRRLRLRAREAVRTGAIVVAILTDVEDRVDDIAAMRQPGASGLAFILDTATFVDPDAAPSAGAAMLRAALAGAGWRVCVVRSHTTVLDAWQEVSRRSLIRVGAL</sequence>
<dbReference type="EMBL" id="UESZ01000001">
    <property type="protein sequence ID" value="SSA33562.1"/>
    <property type="molecule type" value="Genomic_DNA"/>
</dbReference>
<dbReference type="Pfam" id="PF01882">
    <property type="entry name" value="DUF58"/>
    <property type="match status" value="1"/>
</dbReference>
<dbReference type="PANTHER" id="PTHR34351:SF1">
    <property type="entry name" value="SLR1927 PROTEIN"/>
    <property type="match status" value="1"/>
</dbReference>